<comment type="caution">
    <text evidence="2">The sequence shown here is derived from an EMBL/GenBank/DDBJ whole genome shotgun (WGS) entry which is preliminary data.</text>
</comment>
<gene>
    <name evidence="2" type="ORF">ZOSMA_13G00710</name>
</gene>
<feature type="coiled-coil region" evidence="1">
    <location>
        <begin position="24"/>
        <end position="100"/>
    </location>
</feature>
<dbReference type="OMA" id="ECPTMSE"/>
<reference evidence="3" key="1">
    <citation type="journal article" date="2016" name="Nature">
        <title>The genome of the seagrass Zostera marina reveals angiosperm adaptation to the sea.</title>
        <authorList>
            <person name="Olsen J.L."/>
            <person name="Rouze P."/>
            <person name="Verhelst B."/>
            <person name="Lin Y.-C."/>
            <person name="Bayer T."/>
            <person name="Collen J."/>
            <person name="Dattolo E."/>
            <person name="De Paoli E."/>
            <person name="Dittami S."/>
            <person name="Maumus F."/>
            <person name="Michel G."/>
            <person name="Kersting A."/>
            <person name="Lauritano C."/>
            <person name="Lohaus R."/>
            <person name="Toepel M."/>
            <person name="Tonon T."/>
            <person name="Vanneste K."/>
            <person name="Amirebrahimi M."/>
            <person name="Brakel J."/>
            <person name="Bostroem C."/>
            <person name="Chovatia M."/>
            <person name="Grimwood J."/>
            <person name="Jenkins J.W."/>
            <person name="Jueterbock A."/>
            <person name="Mraz A."/>
            <person name="Stam W.T."/>
            <person name="Tice H."/>
            <person name="Bornberg-Bauer E."/>
            <person name="Green P.J."/>
            <person name="Pearson G.A."/>
            <person name="Procaccini G."/>
            <person name="Duarte C.M."/>
            <person name="Schmutz J."/>
            <person name="Reusch T.B.H."/>
            <person name="Van de Peer Y."/>
        </authorList>
    </citation>
    <scope>NUCLEOTIDE SEQUENCE [LARGE SCALE GENOMIC DNA]</scope>
    <source>
        <strain evidence="3">cv. Finnish</strain>
    </source>
</reference>
<proteinExistence type="predicted"/>
<dbReference type="OrthoDB" id="785943at2759"/>
<evidence type="ECO:0000313" key="2">
    <source>
        <dbReference type="EMBL" id="KMZ73867.1"/>
    </source>
</evidence>
<dbReference type="Proteomes" id="UP000036987">
    <property type="component" value="Unassembled WGS sequence"/>
</dbReference>
<sequence length="396" mass="46446">MELPLHSIFRLQLLTLISRTRDLREKERRTREELDRSLQREKEIEIEFGRKERGMQMELDARDESLRKLDSKMKYLENENMLMERKHKELKDSIDELLESKEIFLKNYKDSYLSMQRVIATRDRKIAVLSDKIHAHFLLLDLIRKEAMEVNQTVDKTQTLVTEKEKVVVELKEKMEKVSITEKDLIRKIAILECKHETCVEEHRKKDATIFLLKEQKEVEKNTSLQLQIEKISFAYQDHKCMDKKIILLCNQTIVFPYVENLQKALTLKEHTIANLTSDKQTLQYELRSLEISLNRIQETFNNITPENKDSMMVLEGKDSNTINERKDKRLPSDASSFAENSFSDCGRQIDENAVPMLYEEQNAVSDLSFQTNVPISNSFVSEDTYTSPSCAPNEG</sequence>
<organism evidence="2 3">
    <name type="scientific">Zostera marina</name>
    <name type="common">Eelgrass</name>
    <dbReference type="NCBI Taxonomy" id="29655"/>
    <lineage>
        <taxon>Eukaryota</taxon>
        <taxon>Viridiplantae</taxon>
        <taxon>Streptophyta</taxon>
        <taxon>Embryophyta</taxon>
        <taxon>Tracheophyta</taxon>
        <taxon>Spermatophyta</taxon>
        <taxon>Magnoliopsida</taxon>
        <taxon>Liliopsida</taxon>
        <taxon>Zosteraceae</taxon>
        <taxon>Zostera</taxon>
    </lineage>
</organism>
<keyword evidence="1" id="KW-0175">Coiled coil</keyword>
<evidence type="ECO:0000313" key="3">
    <source>
        <dbReference type="Proteomes" id="UP000036987"/>
    </source>
</evidence>
<dbReference type="EMBL" id="LFYR01000514">
    <property type="protein sequence ID" value="KMZ73867.1"/>
    <property type="molecule type" value="Genomic_DNA"/>
</dbReference>
<accession>A0A0K9Q038</accession>
<protein>
    <submittedName>
        <fullName evidence="2">Uncharacterized protein</fullName>
    </submittedName>
</protein>
<evidence type="ECO:0000256" key="1">
    <source>
        <dbReference type="SAM" id="Coils"/>
    </source>
</evidence>
<dbReference type="AlphaFoldDB" id="A0A0K9Q038"/>
<name>A0A0K9Q038_ZOSMR</name>
<feature type="coiled-coil region" evidence="1">
    <location>
        <begin position="259"/>
        <end position="300"/>
    </location>
</feature>
<keyword evidence="3" id="KW-1185">Reference proteome</keyword>